<reference evidence="3" key="2">
    <citation type="journal article" date="2023" name="Curr. Microbiol.">
        <title>Granulicatella seriolae sp. nov., a Novel Facultative Anaerobe Isolated from Yellowtail Marine Fish.</title>
        <authorList>
            <person name="Lee M."/>
            <person name="Choi Y.J."/>
            <person name="Farooq A."/>
            <person name="Jeong J.B."/>
            <person name="Jung M.Y."/>
        </authorList>
    </citation>
    <scope>NUCLEOTIDE SEQUENCE</scope>
    <source>
        <strain evidence="3">S8</strain>
    </source>
</reference>
<dbReference type="SUPFAM" id="SSF75445">
    <property type="entry name" value="D-ribose-5-phosphate isomerase (RpiA), lid domain"/>
    <property type="match status" value="1"/>
</dbReference>
<name>A0ABT1WLM6_9LACT</name>
<dbReference type="Pfam" id="PF06026">
    <property type="entry name" value="Rib_5-P_isom_A"/>
    <property type="match status" value="1"/>
</dbReference>
<comment type="catalytic activity">
    <reaction evidence="2">
        <text>aldehydo-D-ribose 5-phosphate = D-ribulose 5-phosphate</text>
        <dbReference type="Rhea" id="RHEA:14657"/>
        <dbReference type="ChEBI" id="CHEBI:58121"/>
        <dbReference type="ChEBI" id="CHEBI:58273"/>
        <dbReference type="EC" id="5.3.1.6"/>
    </reaction>
</comment>
<dbReference type="NCBIfam" id="TIGR00021">
    <property type="entry name" value="rpiA"/>
    <property type="match status" value="1"/>
</dbReference>
<organism evidence="3 4">
    <name type="scientific">Granulicatella seriolae</name>
    <dbReference type="NCBI Taxonomy" id="2967226"/>
    <lineage>
        <taxon>Bacteria</taxon>
        <taxon>Bacillati</taxon>
        <taxon>Bacillota</taxon>
        <taxon>Bacilli</taxon>
        <taxon>Lactobacillales</taxon>
        <taxon>Carnobacteriaceae</taxon>
        <taxon>Granulicatella</taxon>
    </lineage>
</organism>
<keyword evidence="4" id="KW-1185">Reference proteome</keyword>
<dbReference type="GO" id="GO:0004751">
    <property type="term" value="F:ribose-5-phosphate isomerase activity"/>
    <property type="evidence" value="ECO:0007669"/>
    <property type="project" value="UniProtKB-EC"/>
</dbReference>
<feature type="binding site" evidence="2">
    <location>
        <begin position="25"/>
        <end position="28"/>
    </location>
    <ligand>
        <name>substrate</name>
    </ligand>
</feature>
<evidence type="ECO:0000313" key="4">
    <source>
        <dbReference type="Proteomes" id="UP001059480"/>
    </source>
</evidence>
<proteinExistence type="inferred from homology"/>
<reference evidence="3" key="1">
    <citation type="submission" date="2022-07" db="EMBL/GenBank/DDBJ databases">
        <authorList>
            <person name="Jung M.-Y."/>
            <person name="Lee M."/>
        </authorList>
    </citation>
    <scope>NUCLEOTIDE SEQUENCE</scope>
    <source>
        <strain evidence="3">S8</strain>
    </source>
</reference>
<dbReference type="EMBL" id="JANHNZ010000002">
    <property type="protein sequence ID" value="MCQ9209424.1"/>
    <property type="molecule type" value="Genomic_DNA"/>
</dbReference>
<dbReference type="InterPro" id="IPR050262">
    <property type="entry name" value="Ribose-5P_isomerase"/>
</dbReference>
<protein>
    <recommendedName>
        <fullName evidence="2">Ribose-5-phosphate isomerase A</fullName>
        <ecNumber evidence="2">5.3.1.6</ecNumber>
    </recommendedName>
    <alternativeName>
        <fullName evidence="2">Phosphoriboisomerase A</fullName>
        <shortName evidence="2">PRI</shortName>
    </alternativeName>
</protein>
<feature type="binding site" evidence="2">
    <location>
        <begin position="93"/>
        <end position="96"/>
    </location>
    <ligand>
        <name>substrate</name>
    </ligand>
</feature>
<dbReference type="InterPro" id="IPR020672">
    <property type="entry name" value="Ribose5P_isomerase_typA_subgr"/>
</dbReference>
<dbReference type="Gene3D" id="3.40.50.1360">
    <property type="match status" value="1"/>
</dbReference>
<feature type="binding site" evidence="2">
    <location>
        <begin position="80"/>
        <end position="83"/>
    </location>
    <ligand>
        <name>substrate</name>
    </ligand>
</feature>
<comment type="caution">
    <text evidence="3">The sequence shown here is derived from an EMBL/GenBank/DDBJ whole genome shotgun (WGS) entry which is preliminary data.</text>
</comment>
<comment type="pathway">
    <text evidence="2">Carbohydrate degradation; pentose phosphate pathway; D-ribose 5-phosphate from D-ribulose 5-phosphate (non-oxidative stage): step 1/1.</text>
</comment>
<accession>A0ABT1WLM6</accession>
<dbReference type="HAMAP" id="MF_00170">
    <property type="entry name" value="Rib_5P_isom_A"/>
    <property type="match status" value="1"/>
</dbReference>
<dbReference type="CDD" id="cd01398">
    <property type="entry name" value="RPI_A"/>
    <property type="match status" value="1"/>
</dbReference>
<dbReference type="Gene3D" id="3.30.70.260">
    <property type="match status" value="1"/>
</dbReference>
<sequence length="222" mass="24157">MNQKQMVGEKAAEFVEDGMIVGLGTGSTAYYFVEAVGRMVAEGMKIVGVTTSNATKLQAEKLGIPLKSVDEVDHIDLTVDGADEVAPDFSGIKGGGGALLFEKIVAERSNMVIWIVDESKLVDKLGAFPLPVEVVTYGADRLFEDFQEFDYEPSFRLNDDGSRYLTDGGHYIIDLHIFPIEDPVIFGRQLKLLTGVVEHGLFTNLTSKVLLASPQGVKELLA</sequence>
<keyword evidence="1 2" id="KW-0413">Isomerase</keyword>
<evidence type="ECO:0000256" key="1">
    <source>
        <dbReference type="ARBA" id="ARBA00023235"/>
    </source>
</evidence>
<reference evidence="3" key="3">
    <citation type="journal article" date="2023" name="Microbiol. Resour. Announc.">
        <title>Draft Genome Sequence of Granulicatella sp. Strain S8, Isolated from a Marine Fish, Seriola quinqueradiata.</title>
        <authorList>
            <person name="Lee M."/>
            <person name="Farooq A."/>
            <person name="Jeong J.B."/>
            <person name="Jung M.Y."/>
        </authorList>
    </citation>
    <scope>NUCLEOTIDE SEQUENCE</scope>
    <source>
        <strain evidence="3">S8</strain>
    </source>
</reference>
<evidence type="ECO:0000256" key="2">
    <source>
        <dbReference type="HAMAP-Rule" id="MF_00170"/>
    </source>
</evidence>
<dbReference type="RefSeq" id="WP_256944540.1">
    <property type="nucleotide sequence ID" value="NZ_JANHNZ010000002.1"/>
</dbReference>
<dbReference type="PANTHER" id="PTHR43748:SF3">
    <property type="entry name" value="RIBOSE-5-PHOSPHATE ISOMERASE 3, CHLOROPLASTIC-RELATED"/>
    <property type="match status" value="1"/>
</dbReference>
<comment type="similarity">
    <text evidence="2">Belongs to the ribose 5-phosphate isomerase family.</text>
</comment>
<dbReference type="PANTHER" id="PTHR43748">
    <property type="entry name" value="RIBOSE-5-PHOSPHATE ISOMERASE 3, CHLOROPLASTIC-RELATED"/>
    <property type="match status" value="1"/>
</dbReference>
<dbReference type="Proteomes" id="UP001059480">
    <property type="component" value="Unassembled WGS sequence"/>
</dbReference>
<feature type="active site" description="Proton acceptor" evidence="2">
    <location>
        <position position="102"/>
    </location>
</feature>
<dbReference type="NCBIfam" id="NF001924">
    <property type="entry name" value="PRK00702.1"/>
    <property type="match status" value="1"/>
</dbReference>
<feature type="binding site" evidence="2">
    <location>
        <position position="120"/>
    </location>
    <ligand>
        <name>substrate</name>
    </ligand>
</feature>
<comment type="subunit">
    <text evidence="2">Homodimer.</text>
</comment>
<dbReference type="InterPro" id="IPR037171">
    <property type="entry name" value="NagB/RpiA_transferase-like"/>
</dbReference>
<evidence type="ECO:0000313" key="3">
    <source>
        <dbReference type="EMBL" id="MCQ9209424.1"/>
    </source>
</evidence>
<dbReference type="SUPFAM" id="SSF100950">
    <property type="entry name" value="NagB/RpiA/CoA transferase-like"/>
    <property type="match status" value="1"/>
</dbReference>
<gene>
    <name evidence="2 3" type="primary">rpiA</name>
    <name evidence="3" type="ORF">NPA36_02565</name>
</gene>
<dbReference type="EC" id="5.3.1.6" evidence="2"/>
<dbReference type="InterPro" id="IPR004788">
    <property type="entry name" value="Ribose5P_isomerase_type_A"/>
</dbReference>
<comment type="function">
    <text evidence="2">Catalyzes the reversible conversion of ribose-5-phosphate to ribulose 5-phosphate.</text>
</comment>